<dbReference type="InterPro" id="IPR011979">
    <property type="entry name" value="Antitox_Xre"/>
</dbReference>
<dbReference type="Proteomes" id="UP000632222">
    <property type="component" value="Unassembled WGS sequence"/>
</dbReference>
<sequence length="147" mass="16663">MGLERYHPTTTHPVFGLPGTHILQLEARSLHDLTQQLEMGLLHETVTRLLMLLELTPVTFQQHIGLHLFNRRKNQRLTARASERVYRYACLFERAMQLTGTQEAARTWLKTPNAALGGETPLQYARTELGGQLVQHLITALEDGVVV</sequence>
<organism evidence="2 3">
    <name type="scientific">Deinococcus roseus</name>
    <dbReference type="NCBI Taxonomy" id="392414"/>
    <lineage>
        <taxon>Bacteria</taxon>
        <taxon>Thermotogati</taxon>
        <taxon>Deinococcota</taxon>
        <taxon>Deinococci</taxon>
        <taxon>Deinococcales</taxon>
        <taxon>Deinococcaceae</taxon>
        <taxon>Deinococcus</taxon>
    </lineage>
</organism>
<gene>
    <name evidence="2" type="ORF">GCM10008938_51300</name>
</gene>
<dbReference type="NCBIfam" id="TIGR02293">
    <property type="entry name" value="TAS_TIGR02293"/>
    <property type="match status" value="1"/>
</dbReference>
<proteinExistence type="predicted"/>
<feature type="domain" description="Antitoxin Xre/MbcA/ParS-like toxin-binding" evidence="1">
    <location>
        <begin position="95"/>
        <end position="144"/>
    </location>
</feature>
<keyword evidence="3" id="KW-1185">Reference proteome</keyword>
<protein>
    <recommendedName>
        <fullName evidence="1">Antitoxin Xre/MbcA/ParS-like toxin-binding domain-containing protein</fullName>
    </recommendedName>
</protein>
<accession>A0ABQ2DIM6</accession>
<comment type="caution">
    <text evidence="2">The sequence shown here is derived from an EMBL/GenBank/DDBJ whole genome shotgun (WGS) entry which is preliminary data.</text>
</comment>
<name>A0ABQ2DIM6_9DEIO</name>
<evidence type="ECO:0000313" key="3">
    <source>
        <dbReference type="Proteomes" id="UP000632222"/>
    </source>
</evidence>
<reference evidence="3" key="1">
    <citation type="journal article" date="2019" name="Int. J. Syst. Evol. Microbiol.">
        <title>The Global Catalogue of Microorganisms (GCM) 10K type strain sequencing project: providing services to taxonomists for standard genome sequencing and annotation.</title>
        <authorList>
            <consortium name="The Broad Institute Genomics Platform"/>
            <consortium name="The Broad Institute Genome Sequencing Center for Infectious Disease"/>
            <person name="Wu L."/>
            <person name="Ma J."/>
        </authorList>
    </citation>
    <scope>NUCLEOTIDE SEQUENCE [LARGE SCALE GENOMIC DNA]</scope>
    <source>
        <strain evidence="3">JCM 14370</strain>
    </source>
</reference>
<evidence type="ECO:0000259" key="1">
    <source>
        <dbReference type="Pfam" id="PF09722"/>
    </source>
</evidence>
<dbReference type="InterPro" id="IPR024467">
    <property type="entry name" value="Xre/MbcA/ParS-like_toxin-bd"/>
</dbReference>
<evidence type="ECO:0000313" key="2">
    <source>
        <dbReference type="EMBL" id="GGJ58992.1"/>
    </source>
</evidence>
<dbReference type="Pfam" id="PF09722">
    <property type="entry name" value="Xre_MbcA_ParS_C"/>
    <property type="match status" value="1"/>
</dbReference>
<dbReference type="RefSeq" id="WP_189009218.1">
    <property type="nucleotide sequence ID" value="NZ_BMOD01000047.1"/>
</dbReference>
<dbReference type="EMBL" id="BMOD01000047">
    <property type="protein sequence ID" value="GGJ58992.1"/>
    <property type="molecule type" value="Genomic_DNA"/>
</dbReference>